<proteinExistence type="inferred from homology"/>
<reference evidence="3 4" key="1">
    <citation type="journal article" date="2025" name="Microbiol. Resour. Announc.">
        <title>Draft genome sequences for Neonectria magnoliae and Neonectria punicea, canker pathogens of Liriodendron tulipifera and Acer saccharum in West Virginia.</title>
        <authorList>
            <person name="Petronek H.M."/>
            <person name="Kasson M.T."/>
            <person name="Metheny A.M."/>
            <person name="Stauder C.M."/>
            <person name="Lovett B."/>
            <person name="Lynch S.C."/>
            <person name="Garnas J.R."/>
            <person name="Kasson L.R."/>
            <person name="Stajich J.E."/>
        </authorList>
    </citation>
    <scope>NUCLEOTIDE SEQUENCE [LARGE SCALE GENOMIC DNA]</scope>
    <source>
        <strain evidence="3 4">NRRL 64651</strain>
    </source>
</reference>
<feature type="region of interest" description="Disordered" evidence="2">
    <location>
        <begin position="1"/>
        <end position="23"/>
    </location>
</feature>
<dbReference type="Pfam" id="PF04502">
    <property type="entry name" value="Saf4_Yju2"/>
    <property type="match status" value="1"/>
</dbReference>
<dbReference type="PANTHER" id="PTHR12111:SF2">
    <property type="entry name" value="SPLICING FACTOR YJU2B-RELATED"/>
    <property type="match status" value="1"/>
</dbReference>
<evidence type="ECO:0000256" key="2">
    <source>
        <dbReference type="SAM" id="MobiDB-lite"/>
    </source>
</evidence>
<evidence type="ECO:0000313" key="4">
    <source>
        <dbReference type="Proteomes" id="UP001498421"/>
    </source>
</evidence>
<keyword evidence="4" id="KW-1185">Reference proteome</keyword>
<feature type="compositionally biased region" description="Low complexity" evidence="2">
    <location>
        <begin position="250"/>
        <end position="260"/>
    </location>
</feature>
<sequence length="355" mass="38777">MQGFNMGRYVPPDVEGTTSGNRLHGKHALGARASKLASHGALTVRFELPFAVWCASCPKPTVIGQGVRFNAQKRRVGSYFSTPVWAFRFRHADCGGDIEVRTDPRNTAYVVVEGGAKRDTGEDQRPGAEAGAAILTDQEREALRKNAFAKLEKTIADREQLKLATERIDDLAEASARHWDDPYTQNQKLRRTFRAERKKRESTVVAAEGLKDRMSLGIDLLPATDEDARHAALIDFGAADDDAARDRALSKPLFGSGSSSGKKDKSKASSKVAMLKSEKEASRRKESLVSEVIGNTRAAQDPFLRDPRAGEPKPSARLPGVKRKRTLHEDAAPAPKVLVQEAGVSTGLVNYDSDE</sequence>
<evidence type="ECO:0000313" key="3">
    <source>
        <dbReference type="EMBL" id="KAK7421537.1"/>
    </source>
</evidence>
<feature type="compositionally biased region" description="Basic and acidic residues" evidence="2">
    <location>
        <begin position="276"/>
        <end position="288"/>
    </location>
</feature>
<feature type="region of interest" description="Disordered" evidence="2">
    <location>
        <begin position="250"/>
        <end position="334"/>
    </location>
</feature>
<accession>A0ABR1HKL1</accession>
<evidence type="ECO:0000256" key="1">
    <source>
        <dbReference type="ARBA" id="ARBA00005595"/>
    </source>
</evidence>
<organism evidence="3 4">
    <name type="scientific">Neonectria magnoliae</name>
    <dbReference type="NCBI Taxonomy" id="2732573"/>
    <lineage>
        <taxon>Eukaryota</taxon>
        <taxon>Fungi</taxon>
        <taxon>Dikarya</taxon>
        <taxon>Ascomycota</taxon>
        <taxon>Pezizomycotina</taxon>
        <taxon>Sordariomycetes</taxon>
        <taxon>Hypocreomycetidae</taxon>
        <taxon>Hypocreales</taxon>
        <taxon>Nectriaceae</taxon>
        <taxon>Neonectria</taxon>
    </lineage>
</organism>
<dbReference type="EMBL" id="JAZAVK010000120">
    <property type="protein sequence ID" value="KAK7421537.1"/>
    <property type="molecule type" value="Genomic_DNA"/>
</dbReference>
<dbReference type="PANTHER" id="PTHR12111">
    <property type="entry name" value="SPLICING FACTOR YJU2"/>
    <property type="match status" value="1"/>
</dbReference>
<dbReference type="Proteomes" id="UP001498421">
    <property type="component" value="Unassembled WGS sequence"/>
</dbReference>
<comment type="similarity">
    <text evidence="1">Belongs to the CWC16 family.</text>
</comment>
<protein>
    <submittedName>
        <fullName evidence="3">Protein saf4</fullName>
    </submittedName>
</protein>
<comment type="caution">
    <text evidence="3">The sequence shown here is derived from an EMBL/GenBank/DDBJ whole genome shotgun (WGS) entry which is preliminary data.</text>
</comment>
<gene>
    <name evidence="3" type="primary">saf4</name>
    <name evidence="3" type="ORF">QQZ08_009952</name>
</gene>
<name>A0ABR1HKL1_9HYPO</name>
<dbReference type="InterPro" id="IPR007590">
    <property type="entry name" value="Saf4/Yju2"/>
</dbReference>